<organism evidence="2 4">
    <name type="scientific">Glycomyces lechevalierae</name>
    <dbReference type="NCBI Taxonomy" id="256034"/>
    <lineage>
        <taxon>Bacteria</taxon>
        <taxon>Bacillati</taxon>
        <taxon>Actinomycetota</taxon>
        <taxon>Actinomycetes</taxon>
        <taxon>Glycomycetales</taxon>
        <taxon>Glycomycetaceae</taxon>
        <taxon>Glycomyces</taxon>
    </lineage>
</organism>
<proteinExistence type="predicted"/>
<evidence type="ECO:0000256" key="1">
    <source>
        <dbReference type="SAM" id="Phobius"/>
    </source>
</evidence>
<dbReference type="AlphaFoldDB" id="A0A9X3PFV0"/>
<evidence type="ECO:0000313" key="5">
    <source>
        <dbReference type="Proteomes" id="UP001183604"/>
    </source>
</evidence>
<accession>A0A9X3PFV0</accession>
<dbReference type="Proteomes" id="UP001183604">
    <property type="component" value="Unassembled WGS sequence"/>
</dbReference>
<name>A0A9X3PFV0_9ACTN</name>
<dbReference type="RefSeq" id="WP_270120997.1">
    <property type="nucleotide sequence ID" value="NZ_BAAAOM010000007.1"/>
</dbReference>
<reference evidence="2" key="1">
    <citation type="submission" date="2022-12" db="EMBL/GenBank/DDBJ databases">
        <title>Gycomyces niveus sp.nov., a novel actinomycete isolated from soil in Shouguang.</title>
        <authorList>
            <person name="Yang X."/>
        </authorList>
    </citation>
    <scope>NUCLEOTIDE SEQUENCE</scope>
    <source>
        <strain evidence="2">DSM 44724</strain>
    </source>
</reference>
<gene>
    <name evidence="3" type="ORF">J2S69_001893</name>
    <name evidence="2" type="ORF">O2L01_06040</name>
</gene>
<evidence type="ECO:0000313" key="2">
    <source>
        <dbReference type="EMBL" id="MDA1384535.1"/>
    </source>
</evidence>
<reference evidence="3 5" key="2">
    <citation type="submission" date="2023-07" db="EMBL/GenBank/DDBJ databases">
        <title>Sequencing the genomes of 1000 actinobacteria strains.</title>
        <authorList>
            <person name="Klenk H.-P."/>
        </authorList>
    </citation>
    <scope>NUCLEOTIDE SEQUENCE [LARGE SCALE GENOMIC DNA]</scope>
    <source>
        <strain evidence="3 5">DSM 44724</strain>
    </source>
</reference>
<evidence type="ECO:0000313" key="3">
    <source>
        <dbReference type="EMBL" id="MDR7338174.1"/>
    </source>
</evidence>
<evidence type="ECO:0000313" key="4">
    <source>
        <dbReference type="Proteomes" id="UP001145799"/>
    </source>
</evidence>
<keyword evidence="1" id="KW-0812">Transmembrane</keyword>
<feature type="transmembrane region" description="Helical" evidence="1">
    <location>
        <begin position="155"/>
        <end position="178"/>
    </location>
</feature>
<sequence length="390" mass="42893">MLGLDRKSIPKDLALSYRRDPHLYRELGGRHLRSKPLYHRDSRAEVLDSPFMVSLEPPVPPEGSGVLELQLDAAATMPVAMVDGTPVAVGEGTVFAVLPAGRHVIAVQGAATCSPVVADIEPGETATLVWYEEADRFTVSFGTRRVDPLPPASPLALYHWAIAVFAVCGLPLATVNLFSWGETASRATVVAVLVLGVALLPLLPWRKRERARLAALQLEQERGGQSRPVHFPWDGPQVDDRPALLGDRPERLPDFAPGQGALILRTKAHRHLWKDGEGVTARDAELAAQPVGPPTVRIDGLEQPASWGNWWYPLRPGPHTVEIEGMDRLERFDIDIAAGETTALRADAHRFVHRGPDRGLVHDEGALYLEAEEFSAAWMGDPERRLAYWR</sequence>
<keyword evidence="1" id="KW-0472">Membrane</keyword>
<dbReference type="EMBL" id="JAVDYD010000001">
    <property type="protein sequence ID" value="MDR7338174.1"/>
    <property type="molecule type" value="Genomic_DNA"/>
</dbReference>
<dbReference type="EMBL" id="JAPZVQ010000002">
    <property type="protein sequence ID" value="MDA1384535.1"/>
    <property type="molecule type" value="Genomic_DNA"/>
</dbReference>
<keyword evidence="5" id="KW-1185">Reference proteome</keyword>
<feature type="transmembrane region" description="Helical" evidence="1">
    <location>
        <begin position="184"/>
        <end position="203"/>
    </location>
</feature>
<dbReference type="Proteomes" id="UP001145799">
    <property type="component" value="Unassembled WGS sequence"/>
</dbReference>
<keyword evidence="1" id="KW-1133">Transmembrane helix</keyword>
<comment type="caution">
    <text evidence="2">The sequence shown here is derived from an EMBL/GenBank/DDBJ whole genome shotgun (WGS) entry which is preliminary data.</text>
</comment>
<protein>
    <submittedName>
        <fullName evidence="2">Uncharacterized protein</fullName>
    </submittedName>
</protein>